<accession>W2FM95</accession>
<evidence type="ECO:0000313" key="2">
    <source>
        <dbReference type="EMBL" id="ETL25330.1"/>
    </source>
</evidence>
<dbReference type="VEuPathDB" id="FungiDB:PPTG_21851"/>
<proteinExistence type="predicted"/>
<dbReference type="AlphaFoldDB" id="W2FM95"/>
<gene>
    <name evidence="1" type="ORF">L915_20917</name>
    <name evidence="2" type="ORF">L916_20800</name>
</gene>
<dbReference type="Proteomes" id="UP000053864">
    <property type="component" value="Unassembled WGS sequence"/>
</dbReference>
<dbReference type="EMBL" id="KI689707">
    <property type="protein sequence ID" value="ETK71902.1"/>
    <property type="molecule type" value="Genomic_DNA"/>
</dbReference>
<reference evidence="2" key="2">
    <citation type="submission" date="2013-11" db="EMBL/GenBank/DDBJ databases">
        <title>The Genome Sequence of Phytophthora parasitica CJ05E6.</title>
        <authorList>
            <consortium name="The Broad Institute Genomics Platform"/>
            <person name="Russ C."/>
            <person name="Tyler B."/>
            <person name="Panabieres F."/>
            <person name="Shan W."/>
            <person name="Tripathy S."/>
            <person name="Grunwald N."/>
            <person name="Machado M."/>
            <person name="Johnson C.S."/>
            <person name="Arredondo F."/>
            <person name="Hong C."/>
            <person name="Coffey M."/>
            <person name="Young S.K."/>
            <person name="Zeng Q."/>
            <person name="Gargeya S."/>
            <person name="Fitzgerald M."/>
            <person name="Abouelleil A."/>
            <person name="Alvarado L."/>
            <person name="Chapman S.B."/>
            <person name="Gainer-Dewar J."/>
            <person name="Goldberg J."/>
            <person name="Griggs A."/>
            <person name="Gujja S."/>
            <person name="Hansen M."/>
            <person name="Howarth C."/>
            <person name="Imamovic A."/>
            <person name="Ireland A."/>
            <person name="Larimer J."/>
            <person name="McCowan C."/>
            <person name="Murphy C."/>
            <person name="Pearson M."/>
            <person name="Poon T.W."/>
            <person name="Priest M."/>
            <person name="Roberts A."/>
            <person name="Saif S."/>
            <person name="Shea T."/>
            <person name="Sykes S."/>
            <person name="Wortman J."/>
            <person name="Nusbaum C."/>
            <person name="Birren B."/>
        </authorList>
    </citation>
    <scope>NUCLEOTIDE SEQUENCE [LARGE SCALE GENOMIC DNA]</scope>
    <source>
        <strain evidence="2">CJ05E6</strain>
    </source>
</reference>
<sequence length="124" mass="13576">MVPDELSSVSVPVLDAVDAESEDSIVVVVDVVCRRNILRTGPVSRETKPFECKNAKKRVLDAFLSGHKYLGMATFNAVLVTVIHCTVAKGQSYVKMAVLVMTALKKYQDSRRTCPSPSGKTVFE</sequence>
<dbReference type="Proteomes" id="UP000053236">
    <property type="component" value="Unassembled WGS sequence"/>
</dbReference>
<name>W2FM95_PHYNI</name>
<reference evidence="1" key="1">
    <citation type="submission" date="2013-11" db="EMBL/GenBank/DDBJ databases">
        <title>The Genome Sequence of Phytophthora parasitica CJ02B3.</title>
        <authorList>
            <consortium name="The Broad Institute Genomics Platform"/>
            <person name="Russ C."/>
            <person name="Tyler B."/>
            <person name="Panabieres F."/>
            <person name="Shan W."/>
            <person name="Tripathy S."/>
            <person name="Grunwald N."/>
            <person name="Machado M."/>
            <person name="Johnson C.S."/>
            <person name="Arredondo F."/>
            <person name="Hong C."/>
            <person name="Coffey M."/>
            <person name="Young S.K."/>
            <person name="Zeng Q."/>
            <person name="Gargeya S."/>
            <person name="Fitzgerald M."/>
            <person name="Abouelleil A."/>
            <person name="Alvarado L."/>
            <person name="Chapman S.B."/>
            <person name="Gainer-Dewar J."/>
            <person name="Goldberg J."/>
            <person name="Griggs A."/>
            <person name="Gujja S."/>
            <person name="Hansen M."/>
            <person name="Howarth C."/>
            <person name="Imamovic A."/>
            <person name="Ireland A."/>
            <person name="Larimer J."/>
            <person name="McCowan C."/>
            <person name="Murphy C."/>
            <person name="Pearson M."/>
            <person name="Poon T.W."/>
            <person name="Priest M."/>
            <person name="Roberts A."/>
            <person name="Saif S."/>
            <person name="Shea T."/>
            <person name="Sykes S."/>
            <person name="Wortman J."/>
            <person name="Nusbaum C."/>
            <person name="Birren B."/>
        </authorList>
    </citation>
    <scope>NUCLEOTIDE SEQUENCE [LARGE SCALE GENOMIC DNA]</scope>
    <source>
        <strain evidence="1">CJ02B3</strain>
    </source>
</reference>
<organism evidence="1">
    <name type="scientific">Phytophthora nicotianae</name>
    <name type="common">Potato buckeye rot agent</name>
    <name type="synonym">Phytophthora parasitica</name>
    <dbReference type="NCBI Taxonomy" id="4792"/>
    <lineage>
        <taxon>Eukaryota</taxon>
        <taxon>Sar</taxon>
        <taxon>Stramenopiles</taxon>
        <taxon>Oomycota</taxon>
        <taxon>Peronosporomycetes</taxon>
        <taxon>Peronosporales</taxon>
        <taxon>Peronosporaceae</taxon>
        <taxon>Phytophthora</taxon>
    </lineage>
</organism>
<dbReference type="EMBL" id="KI676527">
    <property type="protein sequence ID" value="ETL25330.1"/>
    <property type="molecule type" value="Genomic_DNA"/>
</dbReference>
<protein>
    <submittedName>
        <fullName evidence="1">Uncharacterized protein</fullName>
    </submittedName>
</protein>
<evidence type="ECO:0000313" key="1">
    <source>
        <dbReference type="EMBL" id="ETK71902.1"/>
    </source>
</evidence>